<dbReference type="GO" id="GO:0006508">
    <property type="term" value="P:proteolysis"/>
    <property type="evidence" value="ECO:0007669"/>
    <property type="project" value="InterPro"/>
</dbReference>
<protein>
    <recommendedName>
        <fullName evidence="3">C2 domain-containing protein</fullName>
    </recommendedName>
</protein>
<accession>A0A6T5U540</accession>
<evidence type="ECO:0000259" key="3">
    <source>
        <dbReference type="PROSITE" id="PS50004"/>
    </source>
</evidence>
<dbReference type="CDD" id="cd00030">
    <property type="entry name" value="C2"/>
    <property type="match status" value="1"/>
</dbReference>
<dbReference type="InterPro" id="IPR035892">
    <property type="entry name" value="C2_domain_sf"/>
</dbReference>
<dbReference type="InterPro" id="IPR011600">
    <property type="entry name" value="Pept_C14_caspase"/>
</dbReference>
<dbReference type="SUPFAM" id="SSF52129">
    <property type="entry name" value="Caspase-like"/>
    <property type="match status" value="1"/>
</dbReference>
<dbReference type="Gene3D" id="2.60.40.150">
    <property type="entry name" value="C2 domain"/>
    <property type="match status" value="1"/>
</dbReference>
<dbReference type="InterPro" id="IPR050452">
    <property type="entry name" value="Metacaspase"/>
</dbReference>
<feature type="region of interest" description="Disordered" evidence="2">
    <location>
        <begin position="132"/>
        <end position="187"/>
    </location>
</feature>
<comment type="similarity">
    <text evidence="1">Belongs to the peptidase C14B family.</text>
</comment>
<dbReference type="Pfam" id="PF00168">
    <property type="entry name" value="C2"/>
    <property type="match status" value="1"/>
</dbReference>
<feature type="region of interest" description="Disordered" evidence="2">
    <location>
        <begin position="720"/>
        <end position="775"/>
    </location>
</feature>
<dbReference type="GO" id="GO:0004197">
    <property type="term" value="F:cysteine-type endopeptidase activity"/>
    <property type="evidence" value="ECO:0007669"/>
    <property type="project" value="InterPro"/>
</dbReference>
<evidence type="ECO:0000256" key="2">
    <source>
        <dbReference type="SAM" id="MobiDB-lite"/>
    </source>
</evidence>
<reference evidence="4" key="1">
    <citation type="submission" date="2021-01" db="EMBL/GenBank/DDBJ databases">
        <authorList>
            <person name="Corre E."/>
            <person name="Pelletier E."/>
            <person name="Niang G."/>
            <person name="Scheremetjew M."/>
            <person name="Finn R."/>
            <person name="Kale V."/>
            <person name="Holt S."/>
            <person name="Cochrane G."/>
            <person name="Meng A."/>
            <person name="Brown T."/>
            <person name="Cohen L."/>
        </authorList>
    </citation>
    <scope>NUCLEOTIDE SEQUENCE</scope>
    <source>
        <strain evidence="4">Grappler Inlet BC</strain>
    </source>
</reference>
<sequence length="775" mass="86327">MDVKLIIEGAKGIKGEALRPINTFVKFKWNGKSRETYVKANTSEPEWSQEFWIKFDASKPNTVLRLELWRAYIVGGAKVPYGFCEVDLRGLKPSKSAKGWYALSGNPGHLKLYFKLYPKDYATIVSHEPKAIDKHASADKQSSSSSSSSEGRRQRAAGVDSLTGGGVDDSDDEVDVPGAGGLSAKPLEQNPQFLRKLTNQFPRRSVKEVVGALEKHQYDFDRAQHELLDLSLKEEESAVTTDRGMYGSPLAAQAYQQVVHYNQPHVQQQHVQVVYSSEPSRHKPHYSSDQSKKIAGVKKIFPHVTEKRIYSALQAAGWKKSKAVDILIEDQITTLAMTHKAQNMSADAMKVIQHIPSHQASYFGYHDQHKDDQHVHHQQQVGLHVAATFAHNPGQFITHSGRRKALLIGINYRGSKRELRGCVPDVNRFKKLITNVYGFPDHPNAMTILCDDTSDPRTMPTKRNILLAIDWLVKDARRGDALFFHFSGHGSQTVDHSGDESSGYDNTILPVDYQSAGAIVDDELHERLVESLSEGVKLTAVMDCCHSGTGMDLPFSFDRHNCQWKTEYNPKFCPADVLMLSGCKDEETSSDVMIPSKGSGGALSMALLSQLTENPYNLVLGELVKRVYTLMQSRGFRQQPQLSSTQKLPSSHKFSLTTIVPNLNPHLGREHAKKPKKAMHAVSPQHHQQAHQYHPHGAPVHAPAVYAAPVHAQHVHVQHAHVQQAHHVGHVAKDSKEAKLHKKLLKKKEKELKKKSKGMKKKKRGSSSSSSSSSS</sequence>
<dbReference type="GO" id="GO:0005737">
    <property type="term" value="C:cytoplasm"/>
    <property type="evidence" value="ECO:0007669"/>
    <property type="project" value="TreeGrafter"/>
</dbReference>
<dbReference type="PROSITE" id="PS50004">
    <property type="entry name" value="C2"/>
    <property type="match status" value="1"/>
</dbReference>
<dbReference type="Gene3D" id="3.40.50.12660">
    <property type="match status" value="1"/>
</dbReference>
<dbReference type="EMBL" id="HBHB01000201">
    <property type="protein sequence ID" value="CAD9648754.1"/>
    <property type="molecule type" value="Transcribed_RNA"/>
</dbReference>
<feature type="compositionally biased region" description="Basic residues" evidence="2">
    <location>
        <begin position="739"/>
        <end position="765"/>
    </location>
</feature>
<name>A0A6T5U540_9APIC</name>
<organism evidence="4">
    <name type="scientific">Lankesteria abbotti</name>
    <dbReference type="NCBI Taxonomy" id="340204"/>
    <lineage>
        <taxon>Eukaryota</taxon>
        <taxon>Sar</taxon>
        <taxon>Alveolata</taxon>
        <taxon>Apicomplexa</taxon>
        <taxon>Conoidasida</taxon>
        <taxon>Gregarinasina</taxon>
        <taxon>Eugregarinorida</taxon>
        <taxon>Lecudinidae</taxon>
        <taxon>Lankesteria</taxon>
    </lineage>
</organism>
<dbReference type="EMBL" id="HBHB01000200">
    <property type="protein sequence ID" value="CAD9648753.1"/>
    <property type="molecule type" value="Transcribed_RNA"/>
</dbReference>
<feature type="region of interest" description="Disordered" evidence="2">
    <location>
        <begin position="663"/>
        <end position="695"/>
    </location>
</feature>
<evidence type="ECO:0000313" key="4">
    <source>
        <dbReference type="EMBL" id="CAD9648753.1"/>
    </source>
</evidence>
<dbReference type="SUPFAM" id="SSF49562">
    <property type="entry name" value="C2 domain (Calcium/lipid-binding domain, CaLB)"/>
    <property type="match status" value="1"/>
</dbReference>
<dbReference type="Pfam" id="PF00656">
    <property type="entry name" value="Peptidase_C14"/>
    <property type="match status" value="1"/>
</dbReference>
<dbReference type="InterPro" id="IPR000008">
    <property type="entry name" value="C2_dom"/>
</dbReference>
<dbReference type="PANTHER" id="PTHR48104">
    <property type="entry name" value="METACASPASE-4"/>
    <property type="match status" value="1"/>
</dbReference>
<dbReference type="PANTHER" id="PTHR48104:SF30">
    <property type="entry name" value="METACASPASE-1"/>
    <property type="match status" value="1"/>
</dbReference>
<feature type="domain" description="C2" evidence="3">
    <location>
        <begin position="1"/>
        <end position="101"/>
    </location>
</feature>
<dbReference type="InterPro" id="IPR029030">
    <property type="entry name" value="Caspase-like_dom_sf"/>
</dbReference>
<proteinExistence type="inferred from homology"/>
<evidence type="ECO:0000313" key="5">
    <source>
        <dbReference type="EMBL" id="CAD9648754.1"/>
    </source>
</evidence>
<gene>
    <name evidence="4" type="ORF">LABB0372_LOCUS78</name>
    <name evidence="5" type="ORF">LABB0372_LOCUS79</name>
</gene>
<feature type="compositionally biased region" description="Low complexity" evidence="2">
    <location>
        <begin position="766"/>
        <end position="775"/>
    </location>
</feature>
<evidence type="ECO:0000256" key="1">
    <source>
        <dbReference type="ARBA" id="ARBA00009005"/>
    </source>
</evidence>
<feature type="compositionally biased region" description="Low complexity" evidence="2">
    <location>
        <begin position="684"/>
        <end position="695"/>
    </location>
</feature>
<dbReference type="AlphaFoldDB" id="A0A6T5U540"/>